<sequence>MGWRGFLGVLAYIALLVIFHYPTAMWLLGKLAKTGQWAFAPLRAARPGDAVPTPGELESGHGCDSTEAPVDDHKAPIAPIPTATPAVPLPDHGLPQPLSMSLYSFVAFILFLLAMGSYLMIALDVVSLKDKSFVDNVLSVGWAMLEGLEVLFVGVMGVYVGMRMRMLCVRGQ</sequence>
<protein>
    <submittedName>
        <fullName evidence="2">Uncharacterized protein</fullName>
    </submittedName>
</protein>
<keyword evidence="1" id="KW-1133">Transmembrane helix</keyword>
<keyword evidence="1" id="KW-0812">Transmembrane</keyword>
<dbReference type="EMBL" id="JARKIF010000040">
    <property type="protein sequence ID" value="KAJ7609426.1"/>
    <property type="molecule type" value="Genomic_DNA"/>
</dbReference>
<organism evidence="2 3">
    <name type="scientific">Roridomyces roridus</name>
    <dbReference type="NCBI Taxonomy" id="1738132"/>
    <lineage>
        <taxon>Eukaryota</taxon>
        <taxon>Fungi</taxon>
        <taxon>Dikarya</taxon>
        <taxon>Basidiomycota</taxon>
        <taxon>Agaricomycotina</taxon>
        <taxon>Agaricomycetes</taxon>
        <taxon>Agaricomycetidae</taxon>
        <taxon>Agaricales</taxon>
        <taxon>Marasmiineae</taxon>
        <taxon>Mycenaceae</taxon>
        <taxon>Roridomyces</taxon>
    </lineage>
</organism>
<gene>
    <name evidence="2" type="ORF">FB45DRAFT_944424</name>
</gene>
<evidence type="ECO:0000313" key="3">
    <source>
        <dbReference type="Proteomes" id="UP001221142"/>
    </source>
</evidence>
<dbReference type="AlphaFoldDB" id="A0AAD7B357"/>
<accession>A0AAD7B357</accession>
<keyword evidence="1" id="KW-0472">Membrane</keyword>
<proteinExistence type="predicted"/>
<evidence type="ECO:0000256" key="1">
    <source>
        <dbReference type="SAM" id="Phobius"/>
    </source>
</evidence>
<feature type="transmembrane region" description="Helical" evidence="1">
    <location>
        <begin position="141"/>
        <end position="162"/>
    </location>
</feature>
<comment type="caution">
    <text evidence="2">The sequence shown here is derived from an EMBL/GenBank/DDBJ whole genome shotgun (WGS) entry which is preliminary data.</text>
</comment>
<keyword evidence="3" id="KW-1185">Reference proteome</keyword>
<name>A0AAD7B357_9AGAR</name>
<reference evidence="2" key="1">
    <citation type="submission" date="2023-03" db="EMBL/GenBank/DDBJ databases">
        <title>Massive genome expansion in bonnet fungi (Mycena s.s.) driven by repeated elements and novel gene families across ecological guilds.</title>
        <authorList>
            <consortium name="Lawrence Berkeley National Laboratory"/>
            <person name="Harder C.B."/>
            <person name="Miyauchi S."/>
            <person name="Viragh M."/>
            <person name="Kuo A."/>
            <person name="Thoen E."/>
            <person name="Andreopoulos B."/>
            <person name="Lu D."/>
            <person name="Skrede I."/>
            <person name="Drula E."/>
            <person name="Henrissat B."/>
            <person name="Morin E."/>
            <person name="Kohler A."/>
            <person name="Barry K."/>
            <person name="LaButti K."/>
            <person name="Morin E."/>
            <person name="Salamov A."/>
            <person name="Lipzen A."/>
            <person name="Mereny Z."/>
            <person name="Hegedus B."/>
            <person name="Baldrian P."/>
            <person name="Stursova M."/>
            <person name="Weitz H."/>
            <person name="Taylor A."/>
            <person name="Grigoriev I.V."/>
            <person name="Nagy L.G."/>
            <person name="Martin F."/>
            <person name="Kauserud H."/>
        </authorList>
    </citation>
    <scope>NUCLEOTIDE SEQUENCE</scope>
    <source>
        <strain evidence="2">9284</strain>
    </source>
</reference>
<feature type="transmembrane region" description="Helical" evidence="1">
    <location>
        <begin position="6"/>
        <end position="28"/>
    </location>
</feature>
<evidence type="ECO:0000313" key="2">
    <source>
        <dbReference type="EMBL" id="KAJ7609426.1"/>
    </source>
</evidence>
<feature type="transmembrane region" description="Helical" evidence="1">
    <location>
        <begin position="102"/>
        <end position="121"/>
    </location>
</feature>
<dbReference type="Proteomes" id="UP001221142">
    <property type="component" value="Unassembled WGS sequence"/>
</dbReference>